<dbReference type="Proteomes" id="UP000494205">
    <property type="component" value="Unassembled WGS sequence"/>
</dbReference>
<protein>
    <submittedName>
        <fullName evidence="1">Uncharacterized protein</fullName>
    </submittedName>
</protein>
<gene>
    <name evidence="1" type="ORF">LMG27174_07138</name>
</gene>
<dbReference type="EMBL" id="CADIJZ010000068">
    <property type="protein sequence ID" value="CAB3744245.1"/>
    <property type="molecule type" value="Genomic_DNA"/>
</dbReference>
<reference evidence="1 2" key="1">
    <citation type="submission" date="2020-04" db="EMBL/GenBank/DDBJ databases">
        <authorList>
            <person name="De Canck E."/>
        </authorList>
    </citation>
    <scope>NUCLEOTIDE SEQUENCE [LARGE SCALE GENOMIC DNA]</scope>
    <source>
        <strain evidence="1 2">LMG 27174</strain>
    </source>
</reference>
<organism evidence="1 2">
    <name type="scientific">Paraburkholderia rhynchosiae</name>
    <dbReference type="NCBI Taxonomy" id="487049"/>
    <lineage>
        <taxon>Bacteria</taxon>
        <taxon>Pseudomonadati</taxon>
        <taxon>Pseudomonadota</taxon>
        <taxon>Betaproteobacteria</taxon>
        <taxon>Burkholderiales</taxon>
        <taxon>Burkholderiaceae</taxon>
        <taxon>Paraburkholderia</taxon>
    </lineage>
</organism>
<evidence type="ECO:0000313" key="2">
    <source>
        <dbReference type="Proteomes" id="UP000494205"/>
    </source>
</evidence>
<proteinExistence type="predicted"/>
<dbReference type="AlphaFoldDB" id="A0A6J5CRC2"/>
<sequence length="116" mass="12846">MASNQPVIAATPESYTVRKRCEDFVTGHIERQVSVRLTRGQYLELLCIGVRNQHDLKNLDDGPTAGRWRGCETHAQVLLLPLAYALDDRKVGTHRLGVAATISLAKRERSLSVAPP</sequence>
<name>A0A6J5CRC2_9BURK</name>
<accession>A0A6J5CRC2</accession>
<evidence type="ECO:0000313" key="1">
    <source>
        <dbReference type="EMBL" id="CAB3744245.1"/>
    </source>
</evidence>